<evidence type="ECO:0000313" key="1">
    <source>
        <dbReference type="EMBL" id="EIC01860.1"/>
    </source>
</evidence>
<organism evidence="1 2">
    <name type="scientific">Treponema saccharophilum DSM 2985</name>
    <dbReference type="NCBI Taxonomy" id="907348"/>
    <lineage>
        <taxon>Bacteria</taxon>
        <taxon>Pseudomonadati</taxon>
        <taxon>Spirochaetota</taxon>
        <taxon>Spirochaetia</taxon>
        <taxon>Spirochaetales</taxon>
        <taxon>Treponemataceae</taxon>
        <taxon>Treponema</taxon>
    </lineage>
</organism>
<dbReference type="PATRIC" id="fig|907348.3.peg.1371"/>
<dbReference type="AlphaFoldDB" id="H7EKF5"/>
<reference evidence="1 2" key="1">
    <citation type="submission" date="2011-09" db="EMBL/GenBank/DDBJ databases">
        <title>The draft genome of Treponema saccharophilum DSM 2985.</title>
        <authorList>
            <consortium name="US DOE Joint Genome Institute (JGI-PGF)"/>
            <person name="Lucas S."/>
            <person name="Copeland A."/>
            <person name="Lapidus A."/>
            <person name="Glavina del Rio T."/>
            <person name="Dalin E."/>
            <person name="Tice H."/>
            <person name="Bruce D."/>
            <person name="Goodwin L."/>
            <person name="Pitluck S."/>
            <person name="Peters L."/>
            <person name="Kyrpides N."/>
            <person name="Mavromatis K."/>
            <person name="Ivanova N."/>
            <person name="Markowitz V."/>
            <person name="Cheng J.-F."/>
            <person name="Hugenholtz P."/>
            <person name="Woyke T."/>
            <person name="Wu D."/>
            <person name="Gronow S."/>
            <person name="Wellnitz S."/>
            <person name="Brambilla E."/>
            <person name="Klenk H.-P."/>
            <person name="Eisen J.A."/>
        </authorList>
    </citation>
    <scope>NUCLEOTIDE SEQUENCE [LARGE SCALE GENOMIC DNA]</scope>
    <source>
        <strain evidence="1 2">DSM 2985</strain>
    </source>
</reference>
<dbReference type="RefSeq" id="WP_002704065.1">
    <property type="nucleotide sequence ID" value="NZ_AGRW01000045.1"/>
</dbReference>
<keyword evidence="2" id="KW-1185">Reference proteome</keyword>
<evidence type="ECO:0000313" key="2">
    <source>
        <dbReference type="Proteomes" id="UP000003571"/>
    </source>
</evidence>
<accession>H7EKF5</accession>
<name>H7EKF5_9SPIR</name>
<dbReference type="Proteomes" id="UP000003571">
    <property type="component" value="Unassembled WGS sequence"/>
</dbReference>
<proteinExistence type="predicted"/>
<gene>
    <name evidence="1" type="ORF">TresaDRAFT_1612</name>
</gene>
<sequence length="78" mass="9257">MKLPSCFDENGIEETWEAFYKEYEIDIDAFRYAQSQFQDINKFLEKKIEYLRATGTFVDEKSAKISYLFGLAYMVSKL</sequence>
<dbReference type="EMBL" id="AGRW01000045">
    <property type="protein sequence ID" value="EIC01860.1"/>
    <property type="molecule type" value="Genomic_DNA"/>
</dbReference>
<dbReference type="STRING" id="907348.TresaDRAFT_1612"/>
<comment type="caution">
    <text evidence="1">The sequence shown here is derived from an EMBL/GenBank/DDBJ whole genome shotgun (WGS) entry which is preliminary data.</text>
</comment>
<protein>
    <submittedName>
        <fullName evidence="1">Uncharacterized protein</fullName>
    </submittedName>
</protein>